<dbReference type="Pfam" id="PF03109">
    <property type="entry name" value="ABC1"/>
    <property type="match status" value="1"/>
</dbReference>
<dbReference type="GeneID" id="17310922"/>
<dbReference type="PANTHER" id="PTHR45890">
    <property type="entry name" value="AARF DOMAIN CONTAINING KINASE 2 (PREDICTED)"/>
    <property type="match status" value="1"/>
</dbReference>
<dbReference type="AlphaFoldDB" id="L1K0R0"/>
<dbReference type="SUPFAM" id="SSF56112">
    <property type="entry name" value="Protein kinase-like (PK-like)"/>
    <property type="match status" value="1"/>
</dbReference>
<keyword evidence="5" id="KW-1185">Reference proteome</keyword>
<evidence type="ECO:0000256" key="1">
    <source>
        <dbReference type="SAM" id="Phobius"/>
    </source>
</evidence>
<dbReference type="InterPro" id="IPR052402">
    <property type="entry name" value="ADCK_kinase"/>
</dbReference>
<accession>L1K0R0</accession>
<keyword evidence="1" id="KW-1133">Transmembrane helix</keyword>
<dbReference type="InterPro" id="IPR004147">
    <property type="entry name" value="ABC1_dom"/>
</dbReference>
<dbReference type="OMA" id="CWIKFGQ"/>
<dbReference type="InterPro" id="IPR011009">
    <property type="entry name" value="Kinase-like_dom_sf"/>
</dbReference>
<sequence length="451" mass="51136">KLLLRAIYLSFIYFLPFVTSPLALLVPSFRDHVWYKFLTMSLGHSGAAFIKWGQWASVRPDIFPLKLCDVLSHLHSNAPKHSWKHTKQEVERALGCSIERYFERFDREAFASGSIAQVHFATHNGQKLAVKVRHPNVKEQIASDFRIMRAFGSFVDSIPGLHWLNLEASMEQFSHTIASQTRLDVEANHLDIFNDNFRAQRQICGFPKAVFCSESVLVETFEEGSLATHMVLPINRAKARKSRSWWPLGSLSSLLHSCLRCFHVEEEMEETLSSTGHFIVAKGEDMYLQMLLKDNLMHADLHPGNILLQHNNSLHHNPKIILLDAGMVAQLKADEQDNFIGLLKAIGKGDGSMAADFILRFSCNQTCTSPELVELFRQDMVRLFAEHCRGYGHGVHIGNVLRLILQTLRVHKVRVDVNYVTLVLNILCLEGLASAFQPDYNLLDGARPLLD</sequence>
<dbReference type="RefSeq" id="XP_005840933.1">
    <property type="nucleotide sequence ID" value="XM_005840876.1"/>
</dbReference>
<dbReference type="OrthoDB" id="1290869at2759"/>
<feature type="non-terminal residue" evidence="3">
    <location>
        <position position="1"/>
    </location>
</feature>
<reference evidence="4" key="3">
    <citation type="submission" date="2016-03" db="UniProtKB">
        <authorList>
            <consortium name="EnsemblProtists"/>
        </authorList>
    </citation>
    <scope>IDENTIFICATION</scope>
</reference>
<dbReference type="InterPro" id="IPR000719">
    <property type="entry name" value="Prot_kinase_dom"/>
</dbReference>
<dbReference type="STRING" id="905079.L1K0R0"/>
<reference evidence="3 5" key="1">
    <citation type="journal article" date="2012" name="Nature">
        <title>Algal genomes reveal evolutionary mosaicism and the fate of nucleomorphs.</title>
        <authorList>
            <consortium name="DOE Joint Genome Institute"/>
            <person name="Curtis B.A."/>
            <person name="Tanifuji G."/>
            <person name="Burki F."/>
            <person name="Gruber A."/>
            <person name="Irimia M."/>
            <person name="Maruyama S."/>
            <person name="Arias M.C."/>
            <person name="Ball S.G."/>
            <person name="Gile G.H."/>
            <person name="Hirakawa Y."/>
            <person name="Hopkins J.F."/>
            <person name="Kuo A."/>
            <person name="Rensing S.A."/>
            <person name="Schmutz J."/>
            <person name="Symeonidi A."/>
            <person name="Elias M."/>
            <person name="Eveleigh R.J."/>
            <person name="Herman E.K."/>
            <person name="Klute M.J."/>
            <person name="Nakayama T."/>
            <person name="Obornik M."/>
            <person name="Reyes-Prieto A."/>
            <person name="Armbrust E.V."/>
            <person name="Aves S.J."/>
            <person name="Beiko R.G."/>
            <person name="Coutinho P."/>
            <person name="Dacks J.B."/>
            <person name="Durnford D.G."/>
            <person name="Fast N.M."/>
            <person name="Green B.R."/>
            <person name="Grisdale C.J."/>
            <person name="Hempel F."/>
            <person name="Henrissat B."/>
            <person name="Hoppner M.P."/>
            <person name="Ishida K."/>
            <person name="Kim E."/>
            <person name="Koreny L."/>
            <person name="Kroth P.G."/>
            <person name="Liu Y."/>
            <person name="Malik S.B."/>
            <person name="Maier U.G."/>
            <person name="McRose D."/>
            <person name="Mock T."/>
            <person name="Neilson J.A."/>
            <person name="Onodera N.T."/>
            <person name="Poole A.M."/>
            <person name="Pritham E.J."/>
            <person name="Richards T.A."/>
            <person name="Rocap G."/>
            <person name="Roy S.W."/>
            <person name="Sarai C."/>
            <person name="Schaack S."/>
            <person name="Shirato S."/>
            <person name="Slamovits C.H."/>
            <person name="Spencer D.F."/>
            <person name="Suzuki S."/>
            <person name="Worden A.Z."/>
            <person name="Zauner S."/>
            <person name="Barry K."/>
            <person name="Bell C."/>
            <person name="Bharti A.K."/>
            <person name="Crow J.A."/>
            <person name="Grimwood J."/>
            <person name="Kramer R."/>
            <person name="Lindquist E."/>
            <person name="Lucas S."/>
            <person name="Salamov A."/>
            <person name="McFadden G.I."/>
            <person name="Lane C.E."/>
            <person name="Keeling P.J."/>
            <person name="Gray M.W."/>
            <person name="Grigoriev I.V."/>
            <person name="Archibald J.M."/>
        </authorList>
    </citation>
    <scope>NUCLEOTIDE SEQUENCE</scope>
    <source>
        <strain evidence="3 5">CCMP2712</strain>
    </source>
</reference>
<dbReference type="Proteomes" id="UP000011087">
    <property type="component" value="Unassembled WGS sequence"/>
</dbReference>
<dbReference type="PaxDb" id="55529-EKX53953"/>
<dbReference type="EMBL" id="JH992968">
    <property type="protein sequence ID" value="EKX53953.1"/>
    <property type="molecule type" value="Genomic_DNA"/>
</dbReference>
<dbReference type="HOGENOM" id="CLU_006533_6_1_1"/>
<keyword evidence="1" id="KW-0812">Transmembrane</keyword>
<proteinExistence type="predicted"/>
<feature type="domain" description="Protein kinase" evidence="2">
    <location>
        <begin position="104"/>
        <end position="451"/>
    </location>
</feature>
<dbReference type="eggNOG" id="KOG1236">
    <property type="taxonomic scope" value="Eukaryota"/>
</dbReference>
<evidence type="ECO:0000313" key="3">
    <source>
        <dbReference type="EMBL" id="EKX53953.1"/>
    </source>
</evidence>
<dbReference type="PANTHER" id="PTHR45890:SF1">
    <property type="entry name" value="AARF DOMAIN CONTAINING KINASE 2"/>
    <property type="match status" value="1"/>
</dbReference>
<gene>
    <name evidence="3" type="ORF">GUITHDRAFT_49514</name>
</gene>
<feature type="non-terminal residue" evidence="3">
    <location>
        <position position="451"/>
    </location>
</feature>
<reference evidence="5" key="2">
    <citation type="submission" date="2012-11" db="EMBL/GenBank/DDBJ databases">
        <authorList>
            <person name="Kuo A."/>
            <person name="Curtis B.A."/>
            <person name="Tanifuji G."/>
            <person name="Burki F."/>
            <person name="Gruber A."/>
            <person name="Irimia M."/>
            <person name="Maruyama S."/>
            <person name="Arias M.C."/>
            <person name="Ball S.G."/>
            <person name="Gile G.H."/>
            <person name="Hirakawa Y."/>
            <person name="Hopkins J.F."/>
            <person name="Rensing S.A."/>
            <person name="Schmutz J."/>
            <person name="Symeonidi A."/>
            <person name="Elias M."/>
            <person name="Eveleigh R.J."/>
            <person name="Herman E.K."/>
            <person name="Klute M.J."/>
            <person name="Nakayama T."/>
            <person name="Obornik M."/>
            <person name="Reyes-Prieto A."/>
            <person name="Armbrust E.V."/>
            <person name="Aves S.J."/>
            <person name="Beiko R.G."/>
            <person name="Coutinho P."/>
            <person name="Dacks J.B."/>
            <person name="Durnford D.G."/>
            <person name="Fast N.M."/>
            <person name="Green B.R."/>
            <person name="Grisdale C."/>
            <person name="Hempe F."/>
            <person name="Henrissat B."/>
            <person name="Hoppner M.P."/>
            <person name="Ishida K.-I."/>
            <person name="Kim E."/>
            <person name="Koreny L."/>
            <person name="Kroth P.G."/>
            <person name="Liu Y."/>
            <person name="Malik S.-B."/>
            <person name="Maier U.G."/>
            <person name="McRose D."/>
            <person name="Mock T."/>
            <person name="Neilson J.A."/>
            <person name="Onodera N.T."/>
            <person name="Poole A.M."/>
            <person name="Pritham E.J."/>
            <person name="Richards T.A."/>
            <person name="Rocap G."/>
            <person name="Roy S.W."/>
            <person name="Sarai C."/>
            <person name="Schaack S."/>
            <person name="Shirato S."/>
            <person name="Slamovits C.H."/>
            <person name="Spencer D.F."/>
            <person name="Suzuki S."/>
            <person name="Worden A.Z."/>
            <person name="Zauner S."/>
            <person name="Barry K."/>
            <person name="Bell C."/>
            <person name="Bharti A.K."/>
            <person name="Crow J.A."/>
            <person name="Grimwood J."/>
            <person name="Kramer R."/>
            <person name="Lindquist E."/>
            <person name="Lucas S."/>
            <person name="Salamov A."/>
            <person name="McFadden G.I."/>
            <person name="Lane C.E."/>
            <person name="Keeling P.J."/>
            <person name="Gray M.W."/>
            <person name="Grigoriev I.V."/>
            <person name="Archibald J.M."/>
        </authorList>
    </citation>
    <scope>NUCLEOTIDE SEQUENCE</scope>
    <source>
        <strain evidence="5">CCMP2712</strain>
    </source>
</reference>
<protein>
    <recommendedName>
        <fullName evidence="2">Protein kinase domain-containing protein</fullName>
    </recommendedName>
</protein>
<feature type="transmembrane region" description="Helical" evidence="1">
    <location>
        <begin position="6"/>
        <end position="26"/>
    </location>
</feature>
<dbReference type="PROSITE" id="PS50011">
    <property type="entry name" value="PROTEIN_KINASE_DOM"/>
    <property type="match status" value="1"/>
</dbReference>
<keyword evidence="1" id="KW-0472">Membrane</keyword>
<evidence type="ECO:0000313" key="5">
    <source>
        <dbReference type="Proteomes" id="UP000011087"/>
    </source>
</evidence>
<dbReference type="GO" id="GO:0005524">
    <property type="term" value="F:ATP binding"/>
    <property type="evidence" value="ECO:0007669"/>
    <property type="project" value="InterPro"/>
</dbReference>
<dbReference type="GO" id="GO:0004672">
    <property type="term" value="F:protein kinase activity"/>
    <property type="evidence" value="ECO:0007669"/>
    <property type="project" value="InterPro"/>
</dbReference>
<organism evidence="3">
    <name type="scientific">Guillardia theta (strain CCMP2712)</name>
    <name type="common">Cryptophyte</name>
    <dbReference type="NCBI Taxonomy" id="905079"/>
    <lineage>
        <taxon>Eukaryota</taxon>
        <taxon>Cryptophyceae</taxon>
        <taxon>Pyrenomonadales</taxon>
        <taxon>Geminigeraceae</taxon>
        <taxon>Guillardia</taxon>
    </lineage>
</organism>
<evidence type="ECO:0000259" key="2">
    <source>
        <dbReference type="PROSITE" id="PS50011"/>
    </source>
</evidence>
<name>L1K0R0_GUITC</name>
<evidence type="ECO:0000313" key="4">
    <source>
        <dbReference type="EnsemblProtists" id="EKX53953"/>
    </source>
</evidence>
<dbReference type="EnsemblProtists" id="EKX53953">
    <property type="protein sequence ID" value="EKX53953"/>
    <property type="gene ID" value="GUITHDRAFT_49514"/>
</dbReference>
<dbReference type="KEGG" id="gtt:GUITHDRAFT_49514"/>